<dbReference type="Gene3D" id="3.40.50.12650">
    <property type="match status" value="1"/>
</dbReference>
<sequence>MICFIVPIEELIKWHKRQTIAEPRDLPLCGKRNTHPCGIEFRESYIRSPPVTGCVQREDSEYRVREREKGKERKKMLGRKKNPMTVALLQRAGKTQGLFEGMPQPGVVINGFIAIDKFTKDDAIKYYFLTHAHSDHYGAIDNKWNNGTIYCSPVTAHVLPVVTQRPRSKRGGIQSHLIHALDLNIWHHMDGFSVMLLDANHIPGSVMFLFEGDRISNGRILFTGDFRADVRFYQNVFAISVLQEMSLNTIYLDTTYINCTREEFPNREASLVEICSVLRELLFDGSKPVTIMVPKIGREQLLVDIAIEFKCKIWIDHIRFQVAEILGLNEYFTTEKAETSIWTCTRQNIRSILYDTNVHVIDTSMLRHINPTIIIDDERMRYVEYSDHSSPNEIRSFLSQLSFSQVIGLSIQLSQAQTEELERLSLMGFSDILIRTETDDNIAENELSGLASSIIQSRIGLAYDRALRDVFDTEVLQCTTNYGQNQELNAADNARLEIGEENMNIVSTETILGADMPVKNVQHNMLSSEIIAKSDEKLQRVEKEIKKDAKDSIEAINGEGDYIFNLAMRKITRADYTNLTTRISMELNNNENAEEDNPLYEFWNEVNFSKEIKNLDDLSEKYREAVNIMAEMQIVHDINLPYNAQEHVIYDASRAPASIDIPLEWLNESVERLFLHLALINDDSKLEAFTRKHLLDIIQCTSAGEVEVRNKGMEILTHLNRRIKSNPMITLPLDDILHYLLSSEENILGTNFAIVYLKIALDRVDIKEHITLLPNLLDILLKYINERKIFDQLIVLTKRAWISIANVNQQAWPSLESLQNKPVRSEILKFFSDVLYFPNWSEKRNMTTFLDNFCDHPCISKNGFLRIAKDVLSESKVSITALKLAVIKIVSSKIFTEAEILPLLIGATALGPSDVEVAGDVAIKKIDLEKVLRNKDTVNSLFNLYLGLSSQKMDKRDRVLPATIPIKLKLMPLLMRSPVAVQTFPYNIKIAFDGLFSKEDFVENKPLKLQQASIEFLLLIVKNFPANALPTFGPVIFSSIRKLIDQSESASVVATAYQCFGIIGSKVPQLVVNDMALLQETFDAIPSAPEEVSFAIADCLMSWLPAFCAINDVALSGVLEALISSYIIHESPKCRLAALKFVETLVKTPSLEFRWMLCRTCGDPRDEMKREALRLLDLSVANPTTIPRFEDLIEFVHRKLNLQDAAGDMDFSTAEAKKKKETFADEVFHVSALYLYANLQVACSLQPISLTEADIFSRTSDYPVINNYLFSITEEHPENLHFLLEIVLKAVEAQPANFLIEIACLFLYSGIGNLDHNYQTTIVLSLERHLNLNSQITVCAKLSQLYSLILSDIEKKKCLERCLEQLDSHDELLVKVPWLCSYLATQPFVDITAGEINRIKVCLVNVIETLSAQQYFEAACGSLAELLRRAIFSLSKVEKTNFVSSISDNQFYSLCELLGKIAASRKDTLTSKVKESAVQCLGFLSLHSLPTILYEKILAHLFACGEIATQLELQFTVGNALFDAAFGESSPSRRNIFTETEEHFLEKNLSAAEWDIIEKKVANLLKVLNAKLRHANRHLRQASLIWLFTLVKRCAVMRLTCIMSNLSCIQHAFINGLTETNEFSQEVASEGIGVIFELGSEEQKKVMVEELINTLSAGQKRVDPVGPDTVLFAKGELGTSPTGENLTTYKELCSLATDLNQPDLIYKFMQLANYNILWNSKKISFLFKFTFGAAFGFSIIMQKAKSAIEPYLAQLVPKLYRYRYDPDLKVQSAMRSIWQAITASKKSVVEEYANAIFNELKLTLTDPQWRTRESSCLALADLLSAHCTNEMVEHFDQLFEILYRVQDDIKESVRMAARRALSNLIKATLCRCSLVNGCKATRLLGIILPVIVEKGVRSSVKSNKMLSLKMIMDIAKEAGSTLQEHVNIIVPCLLDSLSEEESTVLNYLAARSSLDELEMLDSARMSAAHSSPMMSALRYVVPYIDKDVFNSLGDKLVDQLRSSVGVTTRTGSCQFIIDLCFQRQDLMMACQSSCDKIVRVLLNGLNDRNPVIKKQFSSCLSYLLPFSSKKEVNRIMDYIKQKLRSEQDEEKVTVLHLLRFLSRNSEILSNSLIDIVPFIFLYKCQEVAKDDEAGKKMLEMWDELWSELVPDTSSAIRLYREEMIEMALVTLNTSSVFALKTQAAKVLAAIAESGVLKDDVNCAEMLYDNLTSVLHGRIWDGKEKVIEAISALLRSAGKILASKWDETTVKTKFLPLWEQCSKKNEKYSGEAILCAAVFCEMTGCNNIAQQLMACVCNIISFNNSEPSSDNITSDVSDTNNLKAHDYLVKIVPTIAHLLLSFHGVELSNHVEQAVSLLKSDIFWKVKRALIIELPYFIERCSSHIDFTALFLAVGLLLIENDIAQRRTFARQCCIVLEYVVRQAQSRRCILSLRKHKDFVETLMKTSIVNSSSLLDDLPKYE</sequence>
<dbReference type="SMART" id="SM00849">
    <property type="entry name" value="Lactamase_B"/>
    <property type="match status" value="1"/>
</dbReference>
<dbReference type="InterPro" id="IPR024372">
    <property type="entry name" value="Ecm29_N"/>
</dbReference>
<dbReference type="InterPro" id="IPR011989">
    <property type="entry name" value="ARM-like"/>
</dbReference>
<keyword evidence="2" id="KW-0963">Cytoplasm</keyword>
<protein>
    <recommendedName>
        <fullName evidence="5">Metallo-beta-lactamase domain-containing protein</fullName>
    </recommendedName>
</protein>
<gene>
    <name evidence="6" type="ORF">NAV_LOCUS2035</name>
</gene>
<dbReference type="OrthoDB" id="16066at2759"/>
<dbReference type="SUPFAM" id="SSF56281">
    <property type="entry name" value="Metallo-hydrolase/oxidoreductase"/>
    <property type="match status" value="1"/>
</dbReference>
<dbReference type="GO" id="GO:0060090">
    <property type="term" value="F:molecular adaptor activity"/>
    <property type="evidence" value="ECO:0007669"/>
    <property type="project" value="InterPro"/>
</dbReference>
<dbReference type="GO" id="GO:0043248">
    <property type="term" value="P:proteasome assembly"/>
    <property type="evidence" value="ECO:0007669"/>
    <property type="project" value="InterPro"/>
</dbReference>
<dbReference type="SUPFAM" id="SSF48371">
    <property type="entry name" value="ARM repeat"/>
    <property type="match status" value="3"/>
</dbReference>
<dbReference type="PANTHER" id="PTHR23346">
    <property type="entry name" value="TRANSLATIONAL ACTIVATOR GCN1-RELATED"/>
    <property type="match status" value="1"/>
</dbReference>
<dbReference type="GO" id="GO:0036503">
    <property type="term" value="P:ERAD pathway"/>
    <property type="evidence" value="ECO:0007669"/>
    <property type="project" value="TreeGrafter"/>
</dbReference>
<dbReference type="InterPro" id="IPR055443">
    <property type="entry name" value="HEAT_ECM29"/>
</dbReference>
<name>A0A498S1R0_ACAVI</name>
<dbReference type="GO" id="GO:0000502">
    <property type="term" value="C:proteasome complex"/>
    <property type="evidence" value="ECO:0007669"/>
    <property type="project" value="UniProtKB-KW"/>
</dbReference>
<reference evidence="6 7" key="1">
    <citation type="submission" date="2018-08" db="EMBL/GenBank/DDBJ databases">
        <authorList>
            <person name="Laetsch R D."/>
            <person name="Stevens L."/>
            <person name="Kumar S."/>
            <person name="Blaxter L. M."/>
        </authorList>
    </citation>
    <scope>NUCLEOTIDE SEQUENCE [LARGE SCALE GENOMIC DNA]</scope>
</reference>
<dbReference type="STRING" id="6277.A0A498S1R0"/>
<evidence type="ECO:0000313" key="7">
    <source>
        <dbReference type="Proteomes" id="UP000276991"/>
    </source>
</evidence>
<evidence type="ECO:0000259" key="5">
    <source>
        <dbReference type="SMART" id="SM00849"/>
    </source>
</evidence>
<keyword evidence="3" id="KW-0677">Repeat</keyword>
<accession>A0A498S1R0</accession>
<evidence type="ECO:0000313" key="6">
    <source>
        <dbReference type="EMBL" id="VBB27205.1"/>
    </source>
</evidence>
<dbReference type="Gene3D" id="3.60.15.10">
    <property type="entry name" value="Ribonuclease Z/Hydroxyacylglutathione hydrolase-like"/>
    <property type="match status" value="1"/>
</dbReference>
<dbReference type="GO" id="GO:0005737">
    <property type="term" value="C:cytoplasm"/>
    <property type="evidence" value="ECO:0007669"/>
    <property type="project" value="UniProtKB-SubCell"/>
</dbReference>
<proteinExistence type="predicted"/>
<dbReference type="Pfam" id="PF13001">
    <property type="entry name" value="ECM29_N"/>
    <property type="match status" value="1"/>
</dbReference>
<organism evidence="6 7">
    <name type="scientific">Acanthocheilonema viteae</name>
    <name type="common">Filarial nematode worm</name>
    <name type="synonym">Dipetalonema viteae</name>
    <dbReference type="NCBI Taxonomy" id="6277"/>
    <lineage>
        <taxon>Eukaryota</taxon>
        <taxon>Metazoa</taxon>
        <taxon>Ecdysozoa</taxon>
        <taxon>Nematoda</taxon>
        <taxon>Chromadorea</taxon>
        <taxon>Rhabditida</taxon>
        <taxon>Spirurina</taxon>
        <taxon>Spiruromorpha</taxon>
        <taxon>Filarioidea</taxon>
        <taxon>Onchocercidae</taxon>
        <taxon>Acanthocheilonema</taxon>
    </lineage>
</organism>
<evidence type="ECO:0000256" key="3">
    <source>
        <dbReference type="ARBA" id="ARBA00022737"/>
    </source>
</evidence>
<dbReference type="Pfam" id="PF12755">
    <property type="entry name" value="Vac14_Fab1_bd"/>
    <property type="match status" value="1"/>
</dbReference>
<feature type="domain" description="Metallo-beta-lactamase" evidence="5">
    <location>
        <begin position="103"/>
        <end position="261"/>
    </location>
</feature>
<dbReference type="Gene3D" id="1.25.10.10">
    <property type="entry name" value="Leucine-rich Repeat Variant"/>
    <property type="match status" value="2"/>
</dbReference>
<evidence type="ECO:0000256" key="2">
    <source>
        <dbReference type="ARBA" id="ARBA00022490"/>
    </source>
</evidence>
<dbReference type="GO" id="GO:0005634">
    <property type="term" value="C:nucleus"/>
    <property type="evidence" value="ECO:0007669"/>
    <property type="project" value="TreeGrafter"/>
</dbReference>
<comment type="subcellular location">
    <subcellularLocation>
        <location evidence="1">Cytoplasm</location>
    </subcellularLocation>
</comment>
<dbReference type="InterPro" id="IPR036866">
    <property type="entry name" value="RibonucZ/Hydroxyglut_hydro"/>
</dbReference>
<keyword evidence="7" id="KW-1185">Reference proteome</keyword>
<dbReference type="InterPro" id="IPR016024">
    <property type="entry name" value="ARM-type_fold"/>
</dbReference>
<dbReference type="PANTHER" id="PTHR23346:SF19">
    <property type="entry name" value="PROTEASOME ADAPTER AND SCAFFOLD PROTEIN ECM29"/>
    <property type="match status" value="1"/>
</dbReference>
<dbReference type="Pfam" id="PF24492">
    <property type="entry name" value="HEAT_ECM29"/>
    <property type="match status" value="1"/>
</dbReference>
<evidence type="ECO:0000256" key="1">
    <source>
        <dbReference type="ARBA" id="ARBA00004496"/>
    </source>
</evidence>
<dbReference type="Proteomes" id="UP000276991">
    <property type="component" value="Unassembled WGS sequence"/>
</dbReference>
<evidence type="ECO:0000256" key="4">
    <source>
        <dbReference type="ARBA" id="ARBA00022942"/>
    </source>
</evidence>
<dbReference type="EMBL" id="UPTC01000197">
    <property type="protein sequence ID" value="VBB27205.1"/>
    <property type="molecule type" value="Genomic_DNA"/>
</dbReference>
<keyword evidence="4" id="KW-0647">Proteasome</keyword>
<dbReference type="InterPro" id="IPR001279">
    <property type="entry name" value="Metallo-B-lactamas"/>
</dbReference>